<dbReference type="InterPro" id="IPR058649">
    <property type="entry name" value="CzcB_C"/>
</dbReference>
<evidence type="ECO:0000256" key="3">
    <source>
        <dbReference type="SAM" id="Coils"/>
    </source>
</evidence>
<feature type="domain" description="CzcB-like C-terminal circularly permuted SH3-like" evidence="6">
    <location>
        <begin position="503"/>
        <end position="554"/>
    </location>
</feature>
<comment type="caution">
    <text evidence="7">The sequence shown here is derived from an EMBL/GenBank/DDBJ whole genome shotgun (WGS) entry which is preliminary data.</text>
</comment>
<evidence type="ECO:0000256" key="4">
    <source>
        <dbReference type="SAM" id="MobiDB-lite"/>
    </source>
</evidence>
<sequence>MKHEKGNQAKPSSPSQPHQSKGARRPRKRRWVIPLVFLVVVAGVSALVASIKLDASAAGTSGNTFTARRDDLIITVTEGGSIRAHKSIEYRCEVESRGAQVTILDIVPPGTYVTEEDVRNGMALVKLDSSALEEQLEREKMELSGDQENVTSAREAYDIQVIQNESDIAEGRLRVRFALMDLQKYLGAELAERLTRDANEATDLTRHVSPFLAEVRDDPNLLDGSAAGQELKRFNDDIVLAAGNLKNAQSRLAGTEKLYDANYVSRLDLDGDRLTVTNREFSAQNAVVNLDLFLRYDFPKNAEQNLSDYIEAGRRLERTYAQCRSRLAQAQARLANAQERFRAQQTRVNDLEQQIANCTIRAKAPGLVIYGTGGSGDAFRAMRGRGGGGSGIIAEGEVVFQGQTLISMPNTAAMVAEIGVHETEVDKVSPGQPATIVMDAFPDRVLHGEVLEVAPLPDQQRGWMNPDLKIYTTLVRIDGRHDFLRTRMSCKVEILVRELHDVVIVPIQVVANRQGRKICYVATPQGPQEREVETGAFNDTFVQIVSGLEAGEEVLMNPPSITESGAASSFRERAQRPVPGAGGGTDAPSPGTPGGDAVERAPDRPGLPGAGEGPGETTPRRPRGGADLPGAAEMTPEQRQQMMERPPRQGGGPGMPGGAEMTPEQRQQMMERMRREVGEMTPEQRQQMMERFQRQGGGRGPRGDGASGQAAPPSGGGDATPATPAPTPPTN</sequence>
<dbReference type="PANTHER" id="PTHR32347:SF23">
    <property type="entry name" value="BLL5650 PROTEIN"/>
    <property type="match status" value="1"/>
</dbReference>
<name>A0AAW6U5B1_9BACT</name>
<dbReference type="GO" id="GO:0030313">
    <property type="term" value="C:cell envelope"/>
    <property type="evidence" value="ECO:0007669"/>
    <property type="project" value="UniProtKB-SubCell"/>
</dbReference>
<comment type="subcellular location">
    <subcellularLocation>
        <location evidence="1">Cell envelope</location>
    </subcellularLocation>
</comment>
<feature type="coiled-coil region" evidence="3">
    <location>
        <begin position="313"/>
        <end position="354"/>
    </location>
</feature>
<dbReference type="Pfam" id="PF25975">
    <property type="entry name" value="CzcB_C"/>
    <property type="match status" value="1"/>
</dbReference>
<dbReference type="EMBL" id="JASCXX010000025">
    <property type="protein sequence ID" value="MDI6450834.1"/>
    <property type="molecule type" value="Genomic_DNA"/>
</dbReference>
<feature type="compositionally biased region" description="Gly residues" evidence="4">
    <location>
        <begin position="695"/>
        <end position="706"/>
    </location>
</feature>
<dbReference type="RefSeq" id="WP_349246243.1">
    <property type="nucleotide sequence ID" value="NZ_JASCXX010000025.1"/>
</dbReference>
<dbReference type="PANTHER" id="PTHR32347">
    <property type="entry name" value="EFFLUX SYSTEM COMPONENT YKNX-RELATED"/>
    <property type="match status" value="1"/>
</dbReference>
<dbReference type="Proteomes" id="UP001431776">
    <property type="component" value="Unassembled WGS sequence"/>
</dbReference>
<evidence type="ECO:0000256" key="1">
    <source>
        <dbReference type="ARBA" id="ARBA00004196"/>
    </source>
</evidence>
<keyword evidence="8" id="KW-1185">Reference proteome</keyword>
<keyword evidence="5" id="KW-1133">Transmembrane helix</keyword>
<feature type="compositionally biased region" description="Low complexity" evidence="4">
    <location>
        <begin position="658"/>
        <end position="668"/>
    </location>
</feature>
<evidence type="ECO:0000313" key="7">
    <source>
        <dbReference type="EMBL" id="MDI6450834.1"/>
    </source>
</evidence>
<feature type="transmembrane region" description="Helical" evidence="5">
    <location>
        <begin position="31"/>
        <end position="51"/>
    </location>
</feature>
<evidence type="ECO:0000259" key="6">
    <source>
        <dbReference type="Pfam" id="PF25975"/>
    </source>
</evidence>
<feature type="region of interest" description="Disordered" evidence="4">
    <location>
        <begin position="1"/>
        <end position="26"/>
    </location>
</feature>
<evidence type="ECO:0000313" key="8">
    <source>
        <dbReference type="Proteomes" id="UP001431776"/>
    </source>
</evidence>
<gene>
    <name evidence="7" type="ORF">QJ522_17375</name>
</gene>
<keyword evidence="5" id="KW-0812">Transmembrane</keyword>
<keyword evidence="2 3" id="KW-0175">Coiled coil</keyword>
<evidence type="ECO:0000256" key="5">
    <source>
        <dbReference type="SAM" id="Phobius"/>
    </source>
</evidence>
<organism evidence="7 8">
    <name type="scientific">Anaerobaca lacustris</name>
    <dbReference type="NCBI Taxonomy" id="3044600"/>
    <lineage>
        <taxon>Bacteria</taxon>
        <taxon>Pseudomonadati</taxon>
        <taxon>Planctomycetota</taxon>
        <taxon>Phycisphaerae</taxon>
        <taxon>Sedimentisphaerales</taxon>
        <taxon>Anaerobacaceae</taxon>
        <taxon>Anaerobaca</taxon>
    </lineage>
</organism>
<proteinExistence type="predicted"/>
<protein>
    <submittedName>
        <fullName evidence="7">HlyD family secretion protein</fullName>
    </submittedName>
</protein>
<keyword evidence="5" id="KW-0472">Membrane</keyword>
<feature type="region of interest" description="Disordered" evidence="4">
    <location>
        <begin position="555"/>
        <end position="731"/>
    </location>
</feature>
<evidence type="ECO:0000256" key="2">
    <source>
        <dbReference type="ARBA" id="ARBA00023054"/>
    </source>
</evidence>
<dbReference type="Gene3D" id="2.40.30.170">
    <property type="match status" value="1"/>
</dbReference>
<feature type="compositionally biased region" description="Basic and acidic residues" evidence="4">
    <location>
        <begin position="669"/>
        <end position="678"/>
    </location>
</feature>
<dbReference type="InterPro" id="IPR050465">
    <property type="entry name" value="UPF0194_transport"/>
</dbReference>
<dbReference type="Gene3D" id="2.40.420.20">
    <property type="match status" value="1"/>
</dbReference>
<reference evidence="7" key="1">
    <citation type="submission" date="2023-05" db="EMBL/GenBank/DDBJ databases">
        <title>Anaerotaeda fermentans gen. nov., sp. nov., a novel anaerobic planctomycete of the new family within the order Sedimentisphaerales isolated from Taman Peninsula, Russia.</title>
        <authorList>
            <person name="Khomyakova M.A."/>
            <person name="Merkel A.Y."/>
            <person name="Slobodkin A.I."/>
        </authorList>
    </citation>
    <scope>NUCLEOTIDE SEQUENCE</scope>
    <source>
        <strain evidence="7">M17dextr</strain>
    </source>
</reference>
<dbReference type="AlphaFoldDB" id="A0AAW6U5B1"/>
<feature type="compositionally biased region" description="Low complexity" evidence="4">
    <location>
        <begin position="11"/>
        <end position="20"/>
    </location>
</feature>
<accession>A0AAW6U5B1</accession>